<name>E3RDB5_PYRTT</name>
<evidence type="ECO:0000313" key="3">
    <source>
        <dbReference type="Proteomes" id="UP000001067"/>
    </source>
</evidence>
<dbReference type="HOGENOM" id="CLU_2543717_0_0_1"/>
<keyword evidence="3" id="KW-1185">Reference proteome</keyword>
<evidence type="ECO:0000256" key="1">
    <source>
        <dbReference type="SAM" id="MobiDB-lite"/>
    </source>
</evidence>
<protein>
    <submittedName>
        <fullName evidence="2">Uncharacterized protein</fullName>
    </submittedName>
</protein>
<feature type="compositionally biased region" description="Polar residues" evidence="1">
    <location>
        <begin position="54"/>
        <end position="65"/>
    </location>
</feature>
<accession>E3RDB5</accession>
<feature type="region of interest" description="Disordered" evidence="1">
    <location>
        <begin position="54"/>
        <end position="83"/>
    </location>
</feature>
<dbReference type="EMBL" id="GL532061">
    <property type="protein sequence ID" value="EFQ96284.1"/>
    <property type="molecule type" value="Genomic_DNA"/>
</dbReference>
<evidence type="ECO:0000313" key="2">
    <source>
        <dbReference type="EMBL" id="EFQ96284.1"/>
    </source>
</evidence>
<sequence length="83" mass="8915">MAGFSIATRRSVTVVDWPANVHVAHGDSASLQREAAEFPSFSLRKLMSLPIGTATQDFKTTNADTPASHKPPPGPRNEVKKEG</sequence>
<dbReference type="Proteomes" id="UP000001067">
    <property type="component" value="Unassembled WGS sequence"/>
</dbReference>
<dbReference type="KEGG" id="pte:PTT_01945"/>
<reference evidence="2 3" key="1">
    <citation type="journal article" date="2010" name="Genome Biol.">
        <title>A first genome assembly of the barley fungal pathogen Pyrenophora teres f. teres.</title>
        <authorList>
            <person name="Ellwood S.R."/>
            <person name="Liu Z."/>
            <person name="Syme R.A."/>
            <person name="Lai Z."/>
            <person name="Hane J.K."/>
            <person name="Keiper F."/>
            <person name="Moffat C.S."/>
            <person name="Oliver R.P."/>
            <person name="Friesen T.L."/>
        </authorList>
    </citation>
    <scope>NUCLEOTIDE SEQUENCE [LARGE SCALE GENOMIC DNA]</scope>
    <source>
        <strain evidence="2 3">0-1</strain>
    </source>
</reference>
<organism evidence="3">
    <name type="scientific">Pyrenophora teres f. teres (strain 0-1)</name>
    <name type="common">Barley net blotch fungus</name>
    <name type="synonym">Drechslera teres f. teres</name>
    <dbReference type="NCBI Taxonomy" id="861557"/>
    <lineage>
        <taxon>Eukaryota</taxon>
        <taxon>Fungi</taxon>
        <taxon>Dikarya</taxon>
        <taxon>Ascomycota</taxon>
        <taxon>Pezizomycotina</taxon>
        <taxon>Dothideomycetes</taxon>
        <taxon>Pleosporomycetidae</taxon>
        <taxon>Pleosporales</taxon>
        <taxon>Pleosporineae</taxon>
        <taxon>Pleosporaceae</taxon>
        <taxon>Pyrenophora</taxon>
    </lineage>
</organism>
<gene>
    <name evidence="2" type="ORF">PTT_01945</name>
</gene>
<proteinExistence type="predicted"/>
<dbReference type="AlphaFoldDB" id="E3RDB5"/>